<name>A0AAN6SY66_9PEZI</name>
<protein>
    <recommendedName>
        <fullName evidence="2">Complex 1 LYR protein domain-containing protein</fullName>
    </recommendedName>
</protein>
<evidence type="ECO:0000259" key="2">
    <source>
        <dbReference type="Pfam" id="PF05347"/>
    </source>
</evidence>
<feature type="region of interest" description="Disordered" evidence="1">
    <location>
        <begin position="142"/>
        <end position="165"/>
    </location>
</feature>
<gene>
    <name evidence="3" type="ORF">N658DRAFT_548757</name>
</gene>
<organism evidence="3 4">
    <name type="scientific">Parathielavia hyrcaniae</name>
    <dbReference type="NCBI Taxonomy" id="113614"/>
    <lineage>
        <taxon>Eukaryota</taxon>
        <taxon>Fungi</taxon>
        <taxon>Dikarya</taxon>
        <taxon>Ascomycota</taxon>
        <taxon>Pezizomycotina</taxon>
        <taxon>Sordariomycetes</taxon>
        <taxon>Sordariomycetidae</taxon>
        <taxon>Sordariales</taxon>
        <taxon>Chaetomiaceae</taxon>
        <taxon>Parathielavia</taxon>
    </lineage>
</organism>
<proteinExistence type="predicted"/>
<dbReference type="EMBL" id="MU863677">
    <property type="protein sequence ID" value="KAK4097346.1"/>
    <property type="molecule type" value="Genomic_DNA"/>
</dbReference>
<feature type="compositionally biased region" description="Basic and acidic residues" evidence="1">
    <location>
        <begin position="301"/>
        <end position="314"/>
    </location>
</feature>
<feature type="region of interest" description="Disordered" evidence="1">
    <location>
        <begin position="301"/>
        <end position="350"/>
    </location>
</feature>
<evidence type="ECO:0000313" key="4">
    <source>
        <dbReference type="Proteomes" id="UP001305647"/>
    </source>
</evidence>
<evidence type="ECO:0000256" key="1">
    <source>
        <dbReference type="SAM" id="MobiDB-lite"/>
    </source>
</evidence>
<feature type="domain" description="Complex 1 LYR protein" evidence="2">
    <location>
        <begin position="17"/>
        <end position="80"/>
    </location>
</feature>
<dbReference type="InterPro" id="IPR046896">
    <property type="entry name" value="Cup1-like_N"/>
</dbReference>
<dbReference type="InterPro" id="IPR008011">
    <property type="entry name" value="Complex1_LYR_dom"/>
</dbReference>
<dbReference type="Pfam" id="PF05347">
    <property type="entry name" value="Complex1_LYR"/>
    <property type="match status" value="1"/>
</dbReference>
<dbReference type="Proteomes" id="UP001305647">
    <property type="component" value="Unassembled WGS sequence"/>
</dbReference>
<feature type="compositionally biased region" description="Pro residues" evidence="1">
    <location>
        <begin position="146"/>
        <end position="155"/>
    </location>
</feature>
<evidence type="ECO:0000313" key="3">
    <source>
        <dbReference type="EMBL" id="KAK4097346.1"/>
    </source>
</evidence>
<reference evidence="3" key="2">
    <citation type="submission" date="2023-05" db="EMBL/GenBank/DDBJ databases">
        <authorList>
            <consortium name="Lawrence Berkeley National Laboratory"/>
            <person name="Steindorff A."/>
            <person name="Hensen N."/>
            <person name="Bonometti L."/>
            <person name="Westerberg I."/>
            <person name="Brannstrom I.O."/>
            <person name="Guillou S."/>
            <person name="Cros-Aarteil S."/>
            <person name="Calhoun S."/>
            <person name="Haridas S."/>
            <person name="Kuo A."/>
            <person name="Mondo S."/>
            <person name="Pangilinan J."/>
            <person name="Riley R."/>
            <person name="Labutti K."/>
            <person name="Andreopoulos B."/>
            <person name="Lipzen A."/>
            <person name="Chen C."/>
            <person name="Yanf M."/>
            <person name="Daum C."/>
            <person name="Ng V."/>
            <person name="Clum A."/>
            <person name="Ohm R."/>
            <person name="Martin F."/>
            <person name="Silar P."/>
            <person name="Natvig D."/>
            <person name="Lalanne C."/>
            <person name="Gautier V."/>
            <person name="Ament-Velasquez S.L."/>
            <person name="Kruys A."/>
            <person name="Hutchinson M.I."/>
            <person name="Powell A.J."/>
            <person name="Barry K."/>
            <person name="Miller A.N."/>
            <person name="Grigoriev I.V."/>
            <person name="Debuchy R."/>
            <person name="Gladieux P."/>
            <person name="Thoren M.H."/>
            <person name="Johannesson H."/>
        </authorList>
    </citation>
    <scope>NUCLEOTIDE SEQUENCE</scope>
    <source>
        <strain evidence="3">CBS 757.83</strain>
    </source>
</reference>
<dbReference type="CDD" id="cd20273">
    <property type="entry name" value="Complex1_LYR_unchar"/>
    <property type="match status" value="1"/>
</dbReference>
<sequence>MPSFLIPARSSRHRTACFALYRSLLRQALRVPLPDDCTTTSPLGPANPIQTLIRNAFRRNKLDTSPRLVVSALKNGYRFLTLLSRAADASTPERASVLTFLRENQARVVAVKARREAENAARISTAPIEGRTPLITRISAAGEPPVYAPTGPPRPLSSFRSGVRKPPTLNATAGVPFLTLKKPQPRFLERVVRQRSRRRTERILKIMEMVVEGMGEAEAEDRWERMVGKMLAEKRRAEGGEGLRTKGVVVDQGSYKQSLQEAVSYSIDVTERERNDLVARGRAMWQIVLAEQEMALQEERERLAREGREGEEPQLRVWKRPVYARNRKGRKQERGGSPEQSQGPGVMKQT</sequence>
<keyword evidence="4" id="KW-1185">Reference proteome</keyword>
<feature type="compositionally biased region" description="Polar residues" evidence="1">
    <location>
        <begin position="338"/>
        <end position="350"/>
    </location>
</feature>
<accession>A0AAN6SY66</accession>
<comment type="caution">
    <text evidence="3">The sequence shown here is derived from an EMBL/GenBank/DDBJ whole genome shotgun (WGS) entry which is preliminary data.</text>
</comment>
<dbReference type="AlphaFoldDB" id="A0AAN6SY66"/>
<reference evidence="3" key="1">
    <citation type="journal article" date="2023" name="Mol. Phylogenet. Evol.">
        <title>Genome-scale phylogeny and comparative genomics of the fungal order Sordariales.</title>
        <authorList>
            <person name="Hensen N."/>
            <person name="Bonometti L."/>
            <person name="Westerberg I."/>
            <person name="Brannstrom I.O."/>
            <person name="Guillou S."/>
            <person name="Cros-Aarteil S."/>
            <person name="Calhoun S."/>
            <person name="Haridas S."/>
            <person name="Kuo A."/>
            <person name="Mondo S."/>
            <person name="Pangilinan J."/>
            <person name="Riley R."/>
            <person name="LaButti K."/>
            <person name="Andreopoulos B."/>
            <person name="Lipzen A."/>
            <person name="Chen C."/>
            <person name="Yan M."/>
            <person name="Daum C."/>
            <person name="Ng V."/>
            <person name="Clum A."/>
            <person name="Steindorff A."/>
            <person name="Ohm R.A."/>
            <person name="Martin F."/>
            <person name="Silar P."/>
            <person name="Natvig D.O."/>
            <person name="Lalanne C."/>
            <person name="Gautier V."/>
            <person name="Ament-Velasquez S.L."/>
            <person name="Kruys A."/>
            <person name="Hutchinson M.I."/>
            <person name="Powell A.J."/>
            <person name="Barry K."/>
            <person name="Miller A.N."/>
            <person name="Grigoriev I.V."/>
            <person name="Debuchy R."/>
            <person name="Gladieux P."/>
            <person name="Hiltunen Thoren M."/>
            <person name="Johannesson H."/>
        </authorList>
    </citation>
    <scope>NUCLEOTIDE SEQUENCE</scope>
    <source>
        <strain evidence="3">CBS 757.83</strain>
    </source>
</reference>